<dbReference type="InterPro" id="IPR052027">
    <property type="entry name" value="PspC"/>
</dbReference>
<feature type="domain" description="Phage shock protein PspC N-terminal" evidence="8">
    <location>
        <begin position="45"/>
        <end position="96"/>
    </location>
</feature>
<feature type="region of interest" description="Disordered" evidence="6">
    <location>
        <begin position="176"/>
        <end position="256"/>
    </location>
</feature>
<dbReference type="PANTHER" id="PTHR33885:SF3">
    <property type="entry name" value="PHAGE SHOCK PROTEIN C"/>
    <property type="match status" value="1"/>
</dbReference>
<evidence type="ECO:0000256" key="1">
    <source>
        <dbReference type="ARBA" id="ARBA00004162"/>
    </source>
</evidence>
<dbReference type="InterPro" id="IPR007168">
    <property type="entry name" value="Phageshock_PspC_N"/>
</dbReference>
<dbReference type="PANTHER" id="PTHR33885">
    <property type="entry name" value="PHAGE SHOCK PROTEIN C"/>
    <property type="match status" value="1"/>
</dbReference>
<comment type="caution">
    <text evidence="9">The sequence shown here is derived from an EMBL/GenBank/DDBJ whole genome shotgun (WGS) entry which is preliminary data.</text>
</comment>
<keyword evidence="3 7" id="KW-0812">Transmembrane</keyword>
<keyword evidence="10" id="KW-1185">Reference proteome</keyword>
<feature type="region of interest" description="Disordered" evidence="6">
    <location>
        <begin position="1"/>
        <end position="31"/>
    </location>
</feature>
<keyword evidence="2" id="KW-1003">Cell membrane</keyword>
<feature type="compositionally biased region" description="Low complexity" evidence="6">
    <location>
        <begin position="208"/>
        <end position="226"/>
    </location>
</feature>
<protein>
    <recommendedName>
        <fullName evidence="8">Phage shock protein PspC N-terminal domain-containing protein</fullName>
    </recommendedName>
</protein>
<name>A0A4Y3KBE8_CELUD</name>
<reference evidence="9 10" key="1">
    <citation type="submission" date="2019-06" db="EMBL/GenBank/DDBJ databases">
        <title>Whole genome shotgun sequence of Cellulomonas uda NBRC 3747.</title>
        <authorList>
            <person name="Hosoyama A."/>
            <person name="Uohara A."/>
            <person name="Ohji S."/>
            <person name="Ichikawa N."/>
        </authorList>
    </citation>
    <scope>NUCLEOTIDE SEQUENCE [LARGE SCALE GENOMIC DNA]</scope>
    <source>
        <strain evidence="9 10">NBRC 3747</strain>
    </source>
</reference>
<gene>
    <name evidence="9" type="ORF">CUD01_14600</name>
</gene>
<feature type="compositionally biased region" description="Pro residues" evidence="6">
    <location>
        <begin position="176"/>
        <end position="207"/>
    </location>
</feature>
<proteinExistence type="predicted"/>
<evidence type="ECO:0000256" key="4">
    <source>
        <dbReference type="ARBA" id="ARBA00022989"/>
    </source>
</evidence>
<dbReference type="Proteomes" id="UP000315842">
    <property type="component" value="Unassembled WGS sequence"/>
</dbReference>
<comment type="subcellular location">
    <subcellularLocation>
        <location evidence="1">Cell membrane</location>
        <topology evidence="1">Single-pass membrane protein</topology>
    </subcellularLocation>
</comment>
<keyword evidence="4 7" id="KW-1133">Transmembrane helix</keyword>
<dbReference type="AlphaFoldDB" id="A0A4Y3KBE8"/>
<accession>A0A4Y3KBE8</accession>
<feature type="transmembrane region" description="Helical" evidence="7">
    <location>
        <begin position="327"/>
        <end position="347"/>
    </location>
</feature>
<evidence type="ECO:0000256" key="5">
    <source>
        <dbReference type="ARBA" id="ARBA00023136"/>
    </source>
</evidence>
<evidence type="ECO:0000256" key="2">
    <source>
        <dbReference type="ARBA" id="ARBA00022475"/>
    </source>
</evidence>
<feature type="transmembrane region" description="Helical" evidence="7">
    <location>
        <begin position="354"/>
        <end position="372"/>
    </location>
</feature>
<feature type="transmembrane region" description="Helical" evidence="7">
    <location>
        <begin position="106"/>
        <end position="128"/>
    </location>
</feature>
<dbReference type="RefSeq" id="WP_166771951.1">
    <property type="nucleotide sequence ID" value="NZ_BJLP01000020.1"/>
</dbReference>
<dbReference type="EMBL" id="BJLP01000020">
    <property type="protein sequence ID" value="GEA81016.1"/>
    <property type="molecule type" value="Genomic_DNA"/>
</dbReference>
<sequence>MSSTTPGTPPPAASPQPTDGPAPDGAPRPDGGGFFGAVRRLGVQRSDDRWVGGVCAGVADRLGIDPLVVRGLLVVTFLLSGVGAVAYAIAWALLPERRDGRIHAEELVAGRFDTAVLGAAALLVIGLGRGDNGWWNAGPRWAHGMFGVLSGLLWLGFVVAVAVTVLVLVTRSRPPRGPVPPWAGQPPRPPYGPYGPTPGQPSAPVPSAPTAASTSAPSSAPTSAPTAAPPYGTPPHTGTPAHAPYGPYASGAPSGPPATASYATAPYAAAPYASRPHASTPHVPAPTKPRRRGPGATSVGVVVALALLTFAGLLAAERADRYDGPVLLTTLGVTAVLAGAGVVVAGLRGRSSGSLGFLAIVALLVSLPAGAVEHRSWTWDEAGVHRPGAPVVVTSRAAAQDGLRFGAGEATLDLTDVPLTDDLLVVPISVGAGRLDVVVPADAAVEATARIGLGSATWDVDGQYESTSGIGIGGTTFRDDASRAGSAQLSLDVSVGAGEVTITREDS</sequence>
<evidence type="ECO:0000256" key="3">
    <source>
        <dbReference type="ARBA" id="ARBA00022692"/>
    </source>
</evidence>
<feature type="transmembrane region" description="Helical" evidence="7">
    <location>
        <begin position="296"/>
        <end position="315"/>
    </location>
</feature>
<feature type="compositionally biased region" description="Pro residues" evidence="6">
    <location>
        <begin position="7"/>
        <end position="26"/>
    </location>
</feature>
<evidence type="ECO:0000256" key="6">
    <source>
        <dbReference type="SAM" id="MobiDB-lite"/>
    </source>
</evidence>
<evidence type="ECO:0000313" key="9">
    <source>
        <dbReference type="EMBL" id="GEA81016.1"/>
    </source>
</evidence>
<organism evidence="9 10">
    <name type="scientific">Cellulomonas uda</name>
    <dbReference type="NCBI Taxonomy" id="1714"/>
    <lineage>
        <taxon>Bacteria</taxon>
        <taxon>Bacillati</taxon>
        <taxon>Actinomycetota</taxon>
        <taxon>Actinomycetes</taxon>
        <taxon>Micrococcales</taxon>
        <taxon>Cellulomonadaceae</taxon>
        <taxon>Cellulomonas</taxon>
    </lineage>
</organism>
<evidence type="ECO:0000259" key="8">
    <source>
        <dbReference type="Pfam" id="PF04024"/>
    </source>
</evidence>
<keyword evidence="5 7" id="KW-0472">Membrane</keyword>
<dbReference type="Pfam" id="PF04024">
    <property type="entry name" value="PspC"/>
    <property type="match status" value="1"/>
</dbReference>
<feature type="transmembrane region" description="Helical" evidence="7">
    <location>
        <begin position="148"/>
        <end position="169"/>
    </location>
</feature>
<dbReference type="GO" id="GO:0005886">
    <property type="term" value="C:plasma membrane"/>
    <property type="evidence" value="ECO:0007669"/>
    <property type="project" value="UniProtKB-SubCell"/>
</dbReference>
<evidence type="ECO:0000313" key="10">
    <source>
        <dbReference type="Proteomes" id="UP000315842"/>
    </source>
</evidence>
<feature type="compositionally biased region" description="Low complexity" evidence="6">
    <location>
        <begin position="234"/>
        <end position="256"/>
    </location>
</feature>
<evidence type="ECO:0000256" key="7">
    <source>
        <dbReference type="SAM" id="Phobius"/>
    </source>
</evidence>
<feature type="region of interest" description="Disordered" evidence="6">
    <location>
        <begin position="273"/>
        <end position="295"/>
    </location>
</feature>
<feature type="transmembrane region" description="Helical" evidence="7">
    <location>
        <begin position="72"/>
        <end position="94"/>
    </location>
</feature>